<dbReference type="GO" id="GO:0005814">
    <property type="term" value="C:centriole"/>
    <property type="evidence" value="ECO:0007669"/>
    <property type="project" value="TreeGrafter"/>
</dbReference>
<evidence type="ECO:0000313" key="5">
    <source>
        <dbReference type="Proteomes" id="UP000663829"/>
    </source>
</evidence>
<feature type="compositionally biased region" description="Basic and acidic residues" evidence="2">
    <location>
        <begin position="135"/>
        <end position="145"/>
    </location>
</feature>
<dbReference type="OrthoDB" id="10046318at2759"/>
<reference evidence="3" key="1">
    <citation type="submission" date="2021-02" db="EMBL/GenBank/DDBJ databases">
        <authorList>
            <person name="Nowell W R."/>
        </authorList>
    </citation>
    <scope>NUCLEOTIDE SEQUENCE</scope>
</reference>
<feature type="region of interest" description="Disordered" evidence="2">
    <location>
        <begin position="135"/>
        <end position="156"/>
    </location>
</feature>
<name>A0A813NX31_9BILA</name>
<comment type="caution">
    <text evidence="3">The sequence shown here is derived from an EMBL/GenBank/DDBJ whole genome shotgun (WGS) entry which is preliminary data.</text>
</comment>
<gene>
    <name evidence="3" type="ORF">GPM918_LOCUS565</name>
    <name evidence="4" type="ORF">SRO942_LOCUS566</name>
</gene>
<dbReference type="PANTHER" id="PTHR46657:SF1">
    <property type="entry name" value="CENTROSOMAL PROTEIN OF 128 KDA"/>
    <property type="match status" value="1"/>
</dbReference>
<evidence type="ECO:0000256" key="2">
    <source>
        <dbReference type="SAM" id="MobiDB-lite"/>
    </source>
</evidence>
<feature type="region of interest" description="Disordered" evidence="2">
    <location>
        <begin position="284"/>
        <end position="305"/>
    </location>
</feature>
<organism evidence="3 5">
    <name type="scientific">Didymodactylos carnosus</name>
    <dbReference type="NCBI Taxonomy" id="1234261"/>
    <lineage>
        <taxon>Eukaryota</taxon>
        <taxon>Metazoa</taxon>
        <taxon>Spiralia</taxon>
        <taxon>Gnathifera</taxon>
        <taxon>Rotifera</taxon>
        <taxon>Eurotatoria</taxon>
        <taxon>Bdelloidea</taxon>
        <taxon>Philodinida</taxon>
        <taxon>Philodinidae</taxon>
        <taxon>Didymodactylos</taxon>
    </lineage>
</organism>
<feature type="coiled-coil region" evidence="1">
    <location>
        <begin position="322"/>
        <end position="442"/>
    </location>
</feature>
<feature type="coiled-coil region" evidence="1">
    <location>
        <begin position="235"/>
        <end position="269"/>
    </location>
</feature>
<evidence type="ECO:0000313" key="3">
    <source>
        <dbReference type="EMBL" id="CAF0746391.1"/>
    </source>
</evidence>
<keyword evidence="1" id="KW-0175">Coiled coil</keyword>
<evidence type="ECO:0000313" key="4">
    <source>
        <dbReference type="EMBL" id="CAF3525221.1"/>
    </source>
</evidence>
<dbReference type="EMBL" id="CAJOBC010000045">
    <property type="protein sequence ID" value="CAF3525221.1"/>
    <property type="molecule type" value="Genomic_DNA"/>
</dbReference>
<evidence type="ECO:0000256" key="1">
    <source>
        <dbReference type="SAM" id="Coils"/>
    </source>
</evidence>
<dbReference type="PANTHER" id="PTHR46657">
    <property type="entry name" value="CENTROSOMAL PROTEIN OF 128 KDA"/>
    <property type="match status" value="1"/>
</dbReference>
<dbReference type="AlphaFoldDB" id="A0A813NX31"/>
<sequence length="943" mass="111783">MSSKRQLPNVVDTTSQRPTEKVRHPNSTLINTGGNLRSGQQNFESLRPTQSPRSLLDTFRNNHDPISTTDRIDSQIDANDDRRYRNYENETNHNDASRRTRKGVRFNDDIGNSLNFLNDDLHVLSTEHGKLRNELKSREHERDDSDALNDTQSASFRQDMMDEVVQSRLDRRLLEIQKDLKREKEQHRAQTTVDIQTLVQELQRKPNLTTAFTATSTNEDDKILQARLLLAESNKQMVQSQLLNTKRQLEDAENNKSALSHQVTLLKDQLMRSEYEREAMIKHRRDGYDSADDGPFHRRREGSRDRLNPEHEYLHIQSHLMKSNTLNEIVNFKKDLDKSERQRDQLSDHLEEKLAAKAYIELKELRENCDTYERQNIKLQQDLSMALEKLEEITQEAEKYAQELQLNQKHIADLEQKREEFKIQAQETIKQWKARVKKLEKDVDRHKFGSTQMLERNEQLVKDMETIKAQNLTLKGQITKIEAELNDSQMTRNRLEEHFKRNENDLFQVRTVRTSQETEISALKGAINELESQLAINRQQIEHIEQEKHTIQQMLQDEIRQKKQFETKSKQIESDIETINVSRGQLQTHIIEIDNERMELIQKLKETELERDSYSVQFLATNKAYNDEKSNLQSKFVTLESDYEEMRHKLDLTKTEYTRGMKTLQMDYENKIETLKLQLSDEKARIQIFQRHENEHKKEIEHLQEKSSHLEDDFNKMKYKYETITRDFAEKMRIFEDNESRLNKLNVESSNQKNQFLKKEKDYQNALHTVFNDLTYCTESLSSDSDVPFIVFDTSLTNDVDTWLSKIKGKLAWLKQELDARRQRESKLRQDLNSALLDSDTDRKYFATELAKKEVLLDEMSKEKFTDLSHGVEGHSFKEIERARQLQTVEMQIEYEKRRALTEDEKDRINDRYRQQLLKFQTMIDSIKRDFQTAKTQLFTKNP</sequence>
<dbReference type="Proteomes" id="UP000681722">
    <property type="component" value="Unassembled WGS sequence"/>
</dbReference>
<dbReference type="EMBL" id="CAJNOQ010000045">
    <property type="protein sequence ID" value="CAF0746391.1"/>
    <property type="molecule type" value="Genomic_DNA"/>
</dbReference>
<keyword evidence="5" id="KW-1185">Reference proteome</keyword>
<dbReference type="InterPro" id="IPR026652">
    <property type="entry name" value="CEP128"/>
</dbReference>
<feature type="compositionally biased region" description="Polar residues" evidence="2">
    <location>
        <begin position="1"/>
        <end position="17"/>
    </location>
</feature>
<proteinExistence type="predicted"/>
<dbReference type="Proteomes" id="UP000663829">
    <property type="component" value="Unassembled WGS sequence"/>
</dbReference>
<protein>
    <submittedName>
        <fullName evidence="3">Uncharacterized protein</fullName>
    </submittedName>
</protein>
<feature type="coiled-coil region" evidence="1">
    <location>
        <begin position="478"/>
        <end position="713"/>
    </location>
</feature>
<feature type="region of interest" description="Disordered" evidence="2">
    <location>
        <begin position="1"/>
        <end position="26"/>
    </location>
</feature>
<accession>A0A813NX31</accession>
<dbReference type="GO" id="GO:0000922">
    <property type="term" value="C:spindle pole"/>
    <property type="evidence" value="ECO:0007669"/>
    <property type="project" value="TreeGrafter"/>
</dbReference>